<keyword evidence="1" id="KW-1133">Transmembrane helix</keyword>
<keyword evidence="3" id="KW-1185">Reference proteome</keyword>
<reference evidence="2 3" key="1">
    <citation type="submission" date="2024-04" db="EMBL/GenBank/DDBJ databases">
        <title>Isolation of an actinomycete strain from pig manure.</title>
        <authorList>
            <person name="Gong T."/>
            <person name="Yu Z."/>
            <person name="An M."/>
            <person name="Wei C."/>
            <person name="Yang W."/>
            <person name="Liu L."/>
        </authorList>
    </citation>
    <scope>NUCLEOTIDE SEQUENCE [LARGE SCALE GENOMIC DNA]</scope>
    <source>
        <strain evidence="2 3">ZF39</strain>
    </source>
</reference>
<keyword evidence="1" id="KW-0812">Transmembrane</keyword>
<gene>
    <name evidence="2" type="ORF">AADG42_00165</name>
</gene>
<keyword evidence="1" id="KW-0472">Membrane</keyword>
<evidence type="ECO:0000256" key="1">
    <source>
        <dbReference type="SAM" id="Phobius"/>
    </source>
</evidence>
<dbReference type="PANTHER" id="PTHR37826:SF3">
    <property type="entry name" value="J DOMAIN-CONTAINING PROTEIN"/>
    <property type="match status" value="1"/>
</dbReference>
<proteinExistence type="predicted"/>
<organism evidence="2 3">
    <name type="scientific">Ammonicoccus fulvus</name>
    <dbReference type="NCBI Taxonomy" id="3138240"/>
    <lineage>
        <taxon>Bacteria</taxon>
        <taxon>Bacillati</taxon>
        <taxon>Actinomycetota</taxon>
        <taxon>Actinomycetes</taxon>
        <taxon>Propionibacteriales</taxon>
        <taxon>Propionibacteriaceae</taxon>
        <taxon>Ammonicoccus</taxon>
    </lineage>
</organism>
<dbReference type="EMBL" id="CP154795">
    <property type="protein sequence ID" value="XAN05783.1"/>
    <property type="molecule type" value="Genomic_DNA"/>
</dbReference>
<dbReference type="RefSeq" id="WP_425307216.1">
    <property type="nucleotide sequence ID" value="NZ_CP154795.1"/>
</dbReference>
<evidence type="ECO:0000313" key="2">
    <source>
        <dbReference type="EMBL" id="XAN05783.1"/>
    </source>
</evidence>
<sequence>MPNPERLPAPPPLGDPAALHQTEITRTYPCRACGGQLVFDPTSGRLRCPSCGSMMDVAGGSGQILKHDLHQATQAIRAAAALPAGLEREVVCQACGGKTAFTGTLTATRCPYCATPIQRDDLKDAPSRLPIDGVLPFRVDEKAARERIEKWINSRWFAPKEFKTYREIGSFESVYLAYFNFDADTSARYSGRRGEDYQVQVGHGENRRTETRTNWYPVSGHVNRNFRDVPAWANNGLHEGRVQQLEPWPLHEAVPYSPEYVAGHLGRTYDLDADETFGARVRTGMERQIDDTIRRDIGGDRQEISHRDISWHSIAFAHLLLPVWLLTVTYQGKPIQVLMNGVTGEVQGERPWSKIKLALLITAIVIVVGLLVWFFARE</sequence>
<feature type="transmembrane region" description="Helical" evidence="1">
    <location>
        <begin position="357"/>
        <end position="376"/>
    </location>
</feature>
<dbReference type="Gene3D" id="2.20.28.30">
    <property type="entry name" value="RNA polymerase ii, chain L"/>
    <property type="match status" value="1"/>
</dbReference>
<dbReference type="PANTHER" id="PTHR37826">
    <property type="entry name" value="FLOTILLIN BAND_7_5 DOMAIN PROTEIN"/>
    <property type="match status" value="1"/>
</dbReference>
<dbReference type="Proteomes" id="UP001442841">
    <property type="component" value="Chromosome"/>
</dbReference>
<evidence type="ECO:0000313" key="3">
    <source>
        <dbReference type="Proteomes" id="UP001442841"/>
    </source>
</evidence>
<name>A0ABZ3FIE0_9ACTN</name>
<accession>A0ABZ3FIE0</accession>
<protein>
    <submittedName>
        <fullName evidence="2">TFIIB-type zinc ribbon-containing protein</fullName>
    </submittedName>
</protein>